<dbReference type="SUPFAM" id="SSF51569">
    <property type="entry name" value="Aldolase"/>
    <property type="match status" value="1"/>
</dbReference>
<dbReference type="GO" id="GO:0009073">
    <property type="term" value="P:aromatic amino acid family biosynthetic process"/>
    <property type="evidence" value="ECO:0007669"/>
    <property type="project" value="InterPro"/>
</dbReference>
<feature type="binding site" evidence="3">
    <location>
        <position position="68"/>
    </location>
    <ligand>
        <name>Mn(2+)</name>
        <dbReference type="ChEBI" id="CHEBI:29035"/>
    </ligand>
</feature>
<comment type="caution">
    <text evidence="5">The sequence shown here is derived from an EMBL/GenBank/DDBJ whole genome shotgun (WGS) entry which is preliminary data.</text>
</comment>
<name>A0A368DN44_9PROT</name>
<evidence type="ECO:0000256" key="3">
    <source>
        <dbReference type="PIRSR" id="PIRSR602480-1"/>
    </source>
</evidence>
<feature type="binding site" evidence="3">
    <location>
        <position position="425"/>
    </location>
    <ligand>
        <name>Mn(2+)</name>
        <dbReference type="ChEBI" id="CHEBI:29035"/>
    </ligand>
</feature>
<dbReference type="Proteomes" id="UP000253570">
    <property type="component" value="Unassembled WGS sequence"/>
</dbReference>
<keyword evidence="2 4" id="KW-0808">Transferase</keyword>
<dbReference type="PANTHER" id="PTHR21337:SF0">
    <property type="entry name" value="PHOSPHO-2-DEHYDRO-3-DEOXYHEPTONATE ALDOLASE"/>
    <property type="match status" value="1"/>
</dbReference>
<dbReference type="Pfam" id="PF01474">
    <property type="entry name" value="DAHP_synth_2"/>
    <property type="match status" value="1"/>
</dbReference>
<dbReference type="EC" id="2.5.1.54" evidence="4"/>
<sequence>MHNWSPSSWREKPMKHVPNYENIKHLQEVEKVISTYPPLVFAGEARDLKEKLALASEGKAFLLQGGDCAESFIEHNPDNIRDIFRLFLQMSVVLIFATSLPVIKVGRIAGQFAKPRSSDNEEINGQELLSYRGDIINGIEFSEESRKPDPERLLKSYRQSAATVNLLRAFSQGGYADLERVHSWTLDFLENSPIGEKYADLAGQITRSLGFMRACGITSESVPQLKTTDLYTSHEALLLGYEESMARVDSITGDWYATSGHMVWIGDRTRDPDEAHVEFCSGIKNPIGIKCGPSLDPKTLIRLLDKLNPENEKGRITLIARFGFENINKHLPGLIKAVNKESKNVLWSCDPMHGNTIKSVSGYKTRPFEYIMNEVRSYMNIHKDLGSYPGGIHIEMTGKNVTECVGGAVSIKDEDLSSRYHTHCDPRLNADQALELAFLVADEITSTI</sequence>
<evidence type="ECO:0000256" key="1">
    <source>
        <dbReference type="ARBA" id="ARBA00008911"/>
    </source>
</evidence>
<dbReference type="InterPro" id="IPR002480">
    <property type="entry name" value="DAHP_synth_2"/>
</dbReference>
<evidence type="ECO:0000313" key="6">
    <source>
        <dbReference type="Proteomes" id="UP000253570"/>
    </source>
</evidence>
<dbReference type="InterPro" id="IPR013785">
    <property type="entry name" value="Aldolase_TIM"/>
</dbReference>
<dbReference type="NCBIfam" id="TIGR01358">
    <property type="entry name" value="DAHP_synth_II"/>
    <property type="match status" value="1"/>
</dbReference>
<comment type="cofactor">
    <cofactor evidence="3">
        <name>Mn(2+)</name>
        <dbReference type="ChEBI" id="CHEBI:29035"/>
    </cofactor>
    <cofactor evidence="3">
        <name>Co(2+)</name>
        <dbReference type="ChEBI" id="CHEBI:48828"/>
    </cofactor>
    <cofactor evidence="3">
        <name>Cd(2+)</name>
        <dbReference type="ChEBI" id="CHEBI:48775"/>
    </cofactor>
    <text evidence="3">Binds 1 divalent cation per subunit. The enzyme is active with manganese, cobalt or cadmium ions.</text>
</comment>
<protein>
    <recommendedName>
        <fullName evidence="4">Phospho-2-dehydro-3-deoxyheptonate aldolase</fullName>
        <ecNumber evidence="4">2.5.1.54</ecNumber>
    </recommendedName>
</protein>
<reference evidence="5 6" key="1">
    <citation type="journal article" date="2018" name="Microbiome">
        <title>Fine metagenomic profile of the Mediterranean stratified and mixed water columns revealed by assembly and recruitment.</title>
        <authorList>
            <person name="Haro-Moreno J.M."/>
            <person name="Lopez-Perez M."/>
            <person name="De La Torre J.R."/>
            <person name="Picazo A."/>
            <person name="Camacho A."/>
            <person name="Rodriguez-Valera F."/>
        </authorList>
    </citation>
    <scope>NUCLEOTIDE SEQUENCE [LARGE SCALE GENOMIC DNA]</scope>
    <source>
        <strain evidence="5">MED-G57</strain>
    </source>
</reference>
<accession>A0A368DN44</accession>
<feature type="binding site" evidence="3">
    <location>
        <position position="395"/>
    </location>
    <ligand>
        <name>Mn(2+)</name>
        <dbReference type="ChEBI" id="CHEBI:29035"/>
    </ligand>
</feature>
<comment type="catalytic activity">
    <reaction evidence="4">
        <text>D-erythrose 4-phosphate + phosphoenolpyruvate + H2O = 7-phospho-2-dehydro-3-deoxy-D-arabino-heptonate + phosphate</text>
        <dbReference type="Rhea" id="RHEA:14717"/>
        <dbReference type="ChEBI" id="CHEBI:15377"/>
        <dbReference type="ChEBI" id="CHEBI:16897"/>
        <dbReference type="ChEBI" id="CHEBI:43474"/>
        <dbReference type="ChEBI" id="CHEBI:58394"/>
        <dbReference type="ChEBI" id="CHEBI:58702"/>
        <dbReference type="EC" id="2.5.1.54"/>
    </reaction>
</comment>
<feature type="binding site" evidence="3">
    <location>
        <position position="321"/>
    </location>
    <ligand>
        <name>phosphoenolpyruvate</name>
        <dbReference type="ChEBI" id="CHEBI:58702"/>
    </ligand>
</feature>
<feature type="binding site" evidence="3">
    <location>
        <position position="107"/>
    </location>
    <ligand>
        <name>phosphoenolpyruvate</name>
        <dbReference type="ChEBI" id="CHEBI:58702"/>
    </ligand>
</feature>
<dbReference type="EMBL" id="QOQD01000008">
    <property type="protein sequence ID" value="RCL73259.1"/>
    <property type="molecule type" value="Genomic_DNA"/>
</dbReference>
<keyword evidence="3" id="KW-0170">Cobalt</keyword>
<evidence type="ECO:0000313" key="5">
    <source>
        <dbReference type="EMBL" id="RCL73259.1"/>
    </source>
</evidence>
<keyword evidence="3" id="KW-0104">Cadmium</keyword>
<proteinExistence type="inferred from homology"/>
<keyword evidence="3" id="KW-0464">Manganese</keyword>
<dbReference type="GO" id="GO:0003849">
    <property type="term" value="F:3-deoxy-7-phosphoheptulonate synthase activity"/>
    <property type="evidence" value="ECO:0007669"/>
    <property type="project" value="UniProtKB-EC"/>
</dbReference>
<gene>
    <name evidence="5" type="ORF">DBW71_03980</name>
</gene>
<evidence type="ECO:0000256" key="4">
    <source>
        <dbReference type="RuleBase" id="RU363071"/>
    </source>
</evidence>
<organism evidence="5 6">
    <name type="scientific">PS1 clade bacterium</name>
    <dbReference type="NCBI Taxonomy" id="2175152"/>
    <lineage>
        <taxon>Bacteria</taxon>
        <taxon>Pseudomonadati</taxon>
        <taxon>Pseudomonadota</taxon>
        <taxon>Alphaproteobacteria</taxon>
        <taxon>PS1 clade</taxon>
    </lineage>
</organism>
<dbReference type="Gene3D" id="3.20.20.70">
    <property type="entry name" value="Aldolase class I"/>
    <property type="match status" value="1"/>
</dbReference>
<evidence type="ECO:0000256" key="2">
    <source>
        <dbReference type="ARBA" id="ARBA00022679"/>
    </source>
</evidence>
<feature type="binding site" evidence="3">
    <location>
        <position position="290"/>
    </location>
    <ligand>
        <name>phosphoenolpyruvate</name>
        <dbReference type="ChEBI" id="CHEBI:58702"/>
    </ligand>
</feature>
<dbReference type="AlphaFoldDB" id="A0A368DN44"/>
<comment type="similarity">
    <text evidence="1 4">Belongs to the class-II DAHP synthase family.</text>
</comment>
<dbReference type="PANTHER" id="PTHR21337">
    <property type="entry name" value="PHOSPHO-2-DEHYDRO-3-DEOXYHEPTONATE ALDOLASE 1, 2"/>
    <property type="match status" value="1"/>
</dbReference>
<feature type="binding site" evidence="3">
    <location>
        <position position="353"/>
    </location>
    <ligand>
        <name>Mn(2+)</name>
        <dbReference type="ChEBI" id="CHEBI:29035"/>
    </ligand>
</feature>